<keyword evidence="3" id="KW-0731">Sigma factor</keyword>
<dbReference type="InterPro" id="IPR007627">
    <property type="entry name" value="RNA_pol_sigma70_r2"/>
</dbReference>
<organism evidence="7 8">
    <name type="scientific">Parasediminibacterium paludis</name>
    <dbReference type="NCBI Taxonomy" id="908966"/>
    <lineage>
        <taxon>Bacteria</taxon>
        <taxon>Pseudomonadati</taxon>
        <taxon>Bacteroidota</taxon>
        <taxon>Chitinophagia</taxon>
        <taxon>Chitinophagales</taxon>
        <taxon>Chitinophagaceae</taxon>
        <taxon>Parasediminibacterium</taxon>
    </lineage>
</organism>
<dbReference type="RefSeq" id="WP_379013720.1">
    <property type="nucleotide sequence ID" value="NZ_JBHSDC010000016.1"/>
</dbReference>
<keyword evidence="8" id="KW-1185">Reference proteome</keyword>
<evidence type="ECO:0000259" key="5">
    <source>
        <dbReference type="Pfam" id="PF04542"/>
    </source>
</evidence>
<dbReference type="Pfam" id="PF04542">
    <property type="entry name" value="Sigma70_r2"/>
    <property type="match status" value="1"/>
</dbReference>
<evidence type="ECO:0000256" key="1">
    <source>
        <dbReference type="ARBA" id="ARBA00010641"/>
    </source>
</evidence>
<sequence length="180" mass="20661">MEATTKYSESELVQLLKQRQQSAFSYLYDNYSAALLSVIVGVVADTELANDVLQEVFIKIWRQIESYDDAKGRLFTWMLNVARNASIDTVRSKSYQNSQQNQELTEQTYDAGGTTHIQTDQMGLRKVVHQLKEDYKVLVELAYFQGFTQDEISKLLDIPLGTVKTRLRTALIQLRTVIKQ</sequence>
<dbReference type="SUPFAM" id="SSF88659">
    <property type="entry name" value="Sigma3 and sigma4 domains of RNA polymerase sigma factors"/>
    <property type="match status" value="1"/>
</dbReference>
<dbReference type="InterPro" id="IPR036388">
    <property type="entry name" value="WH-like_DNA-bd_sf"/>
</dbReference>
<protein>
    <submittedName>
        <fullName evidence="7">RNA polymerase sigma factor</fullName>
    </submittedName>
</protein>
<evidence type="ECO:0000259" key="6">
    <source>
        <dbReference type="Pfam" id="PF08281"/>
    </source>
</evidence>
<reference evidence="8" key="1">
    <citation type="journal article" date="2019" name="Int. J. Syst. Evol. Microbiol.">
        <title>The Global Catalogue of Microorganisms (GCM) 10K type strain sequencing project: providing services to taxonomists for standard genome sequencing and annotation.</title>
        <authorList>
            <consortium name="The Broad Institute Genomics Platform"/>
            <consortium name="The Broad Institute Genome Sequencing Center for Infectious Disease"/>
            <person name="Wu L."/>
            <person name="Ma J."/>
        </authorList>
    </citation>
    <scope>NUCLEOTIDE SEQUENCE [LARGE SCALE GENOMIC DNA]</scope>
    <source>
        <strain evidence="8">CECT 8010</strain>
    </source>
</reference>
<dbReference type="InterPro" id="IPR013249">
    <property type="entry name" value="RNA_pol_sigma70_r4_t2"/>
</dbReference>
<dbReference type="InterPro" id="IPR039425">
    <property type="entry name" value="RNA_pol_sigma-70-like"/>
</dbReference>
<gene>
    <name evidence="7" type="ORF">ACFOW1_09010</name>
</gene>
<dbReference type="EMBL" id="JBHSDC010000016">
    <property type="protein sequence ID" value="MFC4232029.1"/>
    <property type="molecule type" value="Genomic_DNA"/>
</dbReference>
<dbReference type="CDD" id="cd06171">
    <property type="entry name" value="Sigma70_r4"/>
    <property type="match status" value="1"/>
</dbReference>
<dbReference type="Gene3D" id="1.10.1740.10">
    <property type="match status" value="1"/>
</dbReference>
<evidence type="ECO:0000256" key="4">
    <source>
        <dbReference type="ARBA" id="ARBA00023163"/>
    </source>
</evidence>
<feature type="domain" description="RNA polymerase sigma factor 70 region 4 type 2" evidence="6">
    <location>
        <begin position="124"/>
        <end position="173"/>
    </location>
</feature>
<accession>A0ABV8PV73</accession>
<dbReference type="Pfam" id="PF08281">
    <property type="entry name" value="Sigma70_r4_2"/>
    <property type="match status" value="1"/>
</dbReference>
<evidence type="ECO:0000256" key="3">
    <source>
        <dbReference type="ARBA" id="ARBA00023082"/>
    </source>
</evidence>
<keyword evidence="2" id="KW-0805">Transcription regulation</keyword>
<feature type="domain" description="RNA polymerase sigma-70 region 2" evidence="5">
    <location>
        <begin position="27"/>
        <end position="94"/>
    </location>
</feature>
<evidence type="ECO:0000313" key="8">
    <source>
        <dbReference type="Proteomes" id="UP001595906"/>
    </source>
</evidence>
<dbReference type="PANTHER" id="PTHR43133">
    <property type="entry name" value="RNA POLYMERASE ECF-TYPE SIGMA FACTO"/>
    <property type="match status" value="1"/>
</dbReference>
<dbReference type="Proteomes" id="UP001595906">
    <property type="component" value="Unassembled WGS sequence"/>
</dbReference>
<dbReference type="SUPFAM" id="SSF88946">
    <property type="entry name" value="Sigma2 domain of RNA polymerase sigma factors"/>
    <property type="match status" value="1"/>
</dbReference>
<dbReference type="NCBIfam" id="TIGR02937">
    <property type="entry name" value="sigma70-ECF"/>
    <property type="match status" value="1"/>
</dbReference>
<evidence type="ECO:0000313" key="7">
    <source>
        <dbReference type="EMBL" id="MFC4232029.1"/>
    </source>
</evidence>
<dbReference type="InterPro" id="IPR014284">
    <property type="entry name" value="RNA_pol_sigma-70_dom"/>
</dbReference>
<keyword evidence="4" id="KW-0804">Transcription</keyword>
<evidence type="ECO:0000256" key="2">
    <source>
        <dbReference type="ARBA" id="ARBA00023015"/>
    </source>
</evidence>
<dbReference type="PANTHER" id="PTHR43133:SF62">
    <property type="entry name" value="RNA POLYMERASE SIGMA FACTOR SIGZ"/>
    <property type="match status" value="1"/>
</dbReference>
<dbReference type="Gene3D" id="1.10.10.10">
    <property type="entry name" value="Winged helix-like DNA-binding domain superfamily/Winged helix DNA-binding domain"/>
    <property type="match status" value="1"/>
</dbReference>
<dbReference type="InterPro" id="IPR013325">
    <property type="entry name" value="RNA_pol_sigma_r2"/>
</dbReference>
<comment type="similarity">
    <text evidence="1">Belongs to the sigma-70 factor family. ECF subfamily.</text>
</comment>
<proteinExistence type="inferred from homology"/>
<dbReference type="InterPro" id="IPR013324">
    <property type="entry name" value="RNA_pol_sigma_r3/r4-like"/>
</dbReference>
<comment type="caution">
    <text evidence="7">The sequence shown here is derived from an EMBL/GenBank/DDBJ whole genome shotgun (WGS) entry which is preliminary data.</text>
</comment>
<name>A0ABV8PV73_9BACT</name>